<keyword evidence="6" id="KW-1133">Transmembrane helix</keyword>
<evidence type="ECO:0000313" key="8">
    <source>
        <dbReference type="Proteomes" id="UP000215914"/>
    </source>
</evidence>
<dbReference type="PANTHER" id="PTHR31920">
    <property type="entry name" value="B3 DOMAIN-CONTAINING"/>
    <property type="match status" value="1"/>
</dbReference>
<dbReference type="SUPFAM" id="SSF101936">
    <property type="entry name" value="DNA-binding pseudobarrel domain"/>
    <property type="match status" value="1"/>
</dbReference>
<dbReference type="InterPro" id="IPR015300">
    <property type="entry name" value="DNA-bd_pseudobarrel_sf"/>
</dbReference>
<dbReference type="GO" id="GO:0005634">
    <property type="term" value="C:nucleus"/>
    <property type="evidence" value="ECO:0007669"/>
    <property type="project" value="UniProtKB-SubCell"/>
</dbReference>
<keyword evidence="6" id="KW-0812">Transmembrane</keyword>
<evidence type="ECO:0000313" key="7">
    <source>
        <dbReference type="EMBL" id="KAF5794835.1"/>
    </source>
</evidence>
<evidence type="ECO:0000256" key="4">
    <source>
        <dbReference type="ARBA" id="ARBA00023163"/>
    </source>
</evidence>
<dbReference type="Gene3D" id="2.40.330.10">
    <property type="entry name" value="DNA-binding pseudobarrel domain"/>
    <property type="match status" value="1"/>
</dbReference>
<sequence>MLNNYSRLHTSLSVPPILLFFCYIPLIVVQVLPKAYVEKNMSGPFVKKKLILRFDGRRSWVLSFEKVRDVVAITDGWKTVVDQHGLKICCLLNVKIGRSGNKLFFGRDWVKVVQQIKMKFATFVLFQYMGQRNFKLTVFMNDGIQLIVSHPQPNPNTAHDTEYPIQVNHQLIQQNDQLNSTFTVIARNRFRLPTKLEIVARVR</sequence>
<evidence type="ECO:0000256" key="3">
    <source>
        <dbReference type="ARBA" id="ARBA00023125"/>
    </source>
</evidence>
<dbReference type="EMBL" id="MNCJ02000323">
    <property type="protein sequence ID" value="KAF5794835.1"/>
    <property type="molecule type" value="Genomic_DNA"/>
</dbReference>
<dbReference type="GO" id="GO:0003677">
    <property type="term" value="F:DNA binding"/>
    <property type="evidence" value="ECO:0007669"/>
    <property type="project" value="UniProtKB-KW"/>
</dbReference>
<gene>
    <name evidence="7" type="ORF">HanXRQr2_Chr08g0332611</name>
</gene>
<keyword evidence="2" id="KW-0805">Transcription regulation</keyword>
<accession>A0A9K3IDS6</accession>
<keyword evidence="5" id="KW-0539">Nucleus</keyword>
<keyword evidence="4" id="KW-0804">Transcription</keyword>
<evidence type="ECO:0000256" key="1">
    <source>
        <dbReference type="ARBA" id="ARBA00004123"/>
    </source>
</evidence>
<keyword evidence="6" id="KW-0472">Membrane</keyword>
<protein>
    <submittedName>
        <fullName evidence="7">Transcription factor B3-Domain family</fullName>
    </submittedName>
</protein>
<dbReference type="Gramene" id="mRNA:HanXRQr2_Chr08g0332611">
    <property type="protein sequence ID" value="mRNA:HanXRQr2_Chr08g0332611"/>
    <property type="gene ID" value="HanXRQr2_Chr08g0332611"/>
</dbReference>
<name>A0A9K3IDS6_HELAN</name>
<comment type="caution">
    <text evidence="7">The sequence shown here is derived from an EMBL/GenBank/DDBJ whole genome shotgun (WGS) entry which is preliminary data.</text>
</comment>
<dbReference type="AlphaFoldDB" id="A0A9K3IDS6"/>
<dbReference type="Proteomes" id="UP000215914">
    <property type="component" value="Unassembled WGS sequence"/>
</dbReference>
<organism evidence="7 8">
    <name type="scientific">Helianthus annuus</name>
    <name type="common">Common sunflower</name>
    <dbReference type="NCBI Taxonomy" id="4232"/>
    <lineage>
        <taxon>Eukaryota</taxon>
        <taxon>Viridiplantae</taxon>
        <taxon>Streptophyta</taxon>
        <taxon>Embryophyta</taxon>
        <taxon>Tracheophyta</taxon>
        <taxon>Spermatophyta</taxon>
        <taxon>Magnoliopsida</taxon>
        <taxon>eudicotyledons</taxon>
        <taxon>Gunneridae</taxon>
        <taxon>Pentapetalae</taxon>
        <taxon>asterids</taxon>
        <taxon>campanulids</taxon>
        <taxon>Asterales</taxon>
        <taxon>Asteraceae</taxon>
        <taxon>Asteroideae</taxon>
        <taxon>Heliantheae alliance</taxon>
        <taxon>Heliantheae</taxon>
        <taxon>Helianthus</taxon>
    </lineage>
</organism>
<dbReference type="PANTHER" id="PTHR31920:SF132">
    <property type="entry name" value="TF-B3 DOMAIN-CONTAINING PROTEIN"/>
    <property type="match status" value="1"/>
</dbReference>
<feature type="transmembrane region" description="Helical" evidence="6">
    <location>
        <begin position="12"/>
        <end position="32"/>
    </location>
</feature>
<reference evidence="7" key="2">
    <citation type="submission" date="2020-06" db="EMBL/GenBank/DDBJ databases">
        <title>Helianthus annuus Genome sequencing and assembly Release 2.</title>
        <authorList>
            <person name="Gouzy J."/>
            <person name="Langlade N."/>
            <person name="Munos S."/>
        </authorList>
    </citation>
    <scope>NUCLEOTIDE SEQUENCE</scope>
    <source>
        <tissue evidence="7">Leaves</tissue>
    </source>
</reference>
<proteinExistence type="predicted"/>
<evidence type="ECO:0000256" key="5">
    <source>
        <dbReference type="ARBA" id="ARBA00023242"/>
    </source>
</evidence>
<keyword evidence="8" id="KW-1185">Reference proteome</keyword>
<dbReference type="InterPro" id="IPR050655">
    <property type="entry name" value="Plant_B3_domain"/>
</dbReference>
<comment type="subcellular location">
    <subcellularLocation>
        <location evidence="1">Nucleus</location>
    </subcellularLocation>
</comment>
<evidence type="ECO:0000256" key="6">
    <source>
        <dbReference type="SAM" id="Phobius"/>
    </source>
</evidence>
<keyword evidence="3" id="KW-0238">DNA-binding</keyword>
<evidence type="ECO:0000256" key="2">
    <source>
        <dbReference type="ARBA" id="ARBA00023015"/>
    </source>
</evidence>
<reference evidence="7" key="1">
    <citation type="journal article" date="2017" name="Nature">
        <title>The sunflower genome provides insights into oil metabolism, flowering and Asterid evolution.</title>
        <authorList>
            <person name="Badouin H."/>
            <person name="Gouzy J."/>
            <person name="Grassa C.J."/>
            <person name="Murat F."/>
            <person name="Staton S.E."/>
            <person name="Cottret L."/>
            <person name="Lelandais-Briere C."/>
            <person name="Owens G.L."/>
            <person name="Carrere S."/>
            <person name="Mayjonade B."/>
            <person name="Legrand L."/>
            <person name="Gill N."/>
            <person name="Kane N.C."/>
            <person name="Bowers J.E."/>
            <person name="Hubner S."/>
            <person name="Bellec A."/>
            <person name="Berard A."/>
            <person name="Berges H."/>
            <person name="Blanchet N."/>
            <person name="Boniface M.C."/>
            <person name="Brunel D."/>
            <person name="Catrice O."/>
            <person name="Chaidir N."/>
            <person name="Claudel C."/>
            <person name="Donnadieu C."/>
            <person name="Faraut T."/>
            <person name="Fievet G."/>
            <person name="Helmstetter N."/>
            <person name="King M."/>
            <person name="Knapp S.J."/>
            <person name="Lai Z."/>
            <person name="Le Paslier M.C."/>
            <person name="Lippi Y."/>
            <person name="Lorenzon L."/>
            <person name="Mandel J.R."/>
            <person name="Marage G."/>
            <person name="Marchand G."/>
            <person name="Marquand E."/>
            <person name="Bret-Mestries E."/>
            <person name="Morien E."/>
            <person name="Nambeesan S."/>
            <person name="Nguyen T."/>
            <person name="Pegot-Espagnet P."/>
            <person name="Pouilly N."/>
            <person name="Raftis F."/>
            <person name="Sallet E."/>
            <person name="Schiex T."/>
            <person name="Thomas J."/>
            <person name="Vandecasteele C."/>
            <person name="Vares D."/>
            <person name="Vear F."/>
            <person name="Vautrin S."/>
            <person name="Crespi M."/>
            <person name="Mangin B."/>
            <person name="Burke J.M."/>
            <person name="Salse J."/>
            <person name="Munos S."/>
            <person name="Vincourt P."/>
            <person name="Rieseberg L.H."/>
            <person name="Langlade N.B."/>
        </authorList>
    </citation>
    <scope>NUCLEOTIDE SEQUENCE</scope>
    <source>
        <tissue evidence="7">Leaves</tissue>
    </source>
</reference>